<gene>
    <name evidence="1" type="ORF">AN396_04205</name>
</gene>
<protein>
    <submittedName>
        <fullName evidence="1">Uncharacterized protein</fullName>
    </submittedName>
</protein>
<proteinExistence type="predicted"/>
<comment type="caution">
    <text evidence="1">The sequence shown here is derived from an EMBL/GenBank/DDBJ whole genome shotgun (WGS) entry which is preliminary data.</text>
</comment>
<evidence type="ECO:0000313" key="1">
    <source>
        <dbReference type="EMBL" id="ONI40967.1"/>
    </source>
</evidence>
<accession>A0ACC8XDC3</accession>
<keyword evidence="2" id="KW-1185">Reference proteome</keyword>
<organism evidence="1 2">
    <name type="scientific">Candidatus Epulonipiscium fishelsonii</name>
    <dbReference type="NCBI Taxonomy" id="77094"/>
    <lineage>
        <taxon>Bacteria</taxon>
        <taxon>Bacillati</taxon>
        <taxon>Bacillota</taxon>
        <taxon>Clostridia</taxon>
        <taxon>Lachnospirales</taxon>
        <taxon>Lachnospiraceae</taxon>
        <taxon>Candidatus Epulonipiscium</taxon>
    </lineage>
</organism>
<dbReference type="EMBL" id="LJDB01000043">
    <property type="protein sequence ID" value="ONI40967.1"/>
    <property type="molecule type" value="Genomic_DNA"/>
</dbReference>
<sequence>MRLVPVENLKMDSKLSIDIFMGDGSVIYENGTLVNLQMIETLQKINVKQVYISDEYSFTDDTFFPTTDQKVIGGFVSSFQNITLKIKEHHFEENDFNELYKLAEKAIRLHLIFRSKLKIRYFPENMFGNAYFGKNVHIPMICAILGSYCGYGLEKLTKLFVATFLRDISLDFPIFEKEINKIHLHPVATCQFLSSKNFNDIEIMEAIKQHHELINGEGSPSNLKEHEICEFAKIIAIVDSFFAFRESLTDVSNFRNDLSKFYADAFKMFDKKILDLLFANSYFFPLDTLFQLSTNDIVVTTTSVENNFWIPHFKVVKPSSQKYKFGETIILEETPDIDLKKIVYYVD</sequence>
<name>A0ACC8XDC3_9FIRM</name>
<reference evidence="1" key="1">
    <citation type="submission" date="2016-08" db="EMBL/GenBank/DDBJ databases">
        <authorList>
            <person name="Ngugi D.K."/>
            <person name="Miyake S."/>
            <person name="Stingl U."/>
        </authorList>
    </citation>
    <scope>NUCLEOTIDE SEQUENCE</scope>
    <source>
        <strain evidence="1">SCG-B11WGA-EpuloA1</strain>
    </source>
</reference>
<evidence type="ECO:0000313" key="2">
    <source>
        <dbReference type="Proteomes" id="UP000188605"/>
    </source>
</evidence>
<dbReference type="Proteomes" id="UP000188605">
    <property type="component" value="Unassembled WGS sequence"/>
</dbReference>